<evidence type="ECO:0000256" key="2">
    <source>
        <dbReference type="SAM" id="MobiDB-lite"/>
    </source>
</evidence>
<feature type="domain" description="Type II/III secretion system secretin-like" evidence="3">
    <location>
        <begin position="336"/>
        <end position="494"/>
    </location>
</feature>
<dbReference type="PANTHER" id="PTHR30332">
    <property type="entry name" value="PROBABLE GENERAL SECRETION PATHWAY PROTEIN D"/>
    <property type="match status" value="1"/>
</dbReference>
<comment type="similarity">
    <text evidence="1">Belongs to the bacterial secretin family.</text>
</comment>
<comment type="caution">
    <text evidence="4">The sequence shown here is derived from an EMBL/GenBank/DDBJ whole genome shotgun (WGS) entry which is preliminary data.</text>
</comment>
<evidence type="ECO:0000259" key="3">
    <source>
        <dbReference type="Pfam" id="PF00263"/>
    </source>
</evidence>
<feature type="compositionally biased region" description="Low complexity" evidence="2">
    <location>
        <begin position="599"/>
        <end position="617"/>
    </location>
</feature>
<feature type="compositionally biased region" description="Low complexity" evidence="2">
    <location>
        <begin position="625"/>
        <end position="650"/>
    </location>
</feature>
<proteinExistence type="inferred from homology"/>
<feature type="compositionally biased region" description="Basic and acidic residues" evidence="2">
    <location>
        <begin position="664"/>
        <end position="675"/>
    </location>
</feature>
<feature type="compositionally biased region" description="Pro residues" evidence="2">
    <location>
        <begin position="651"/>
        <end position="662"/>
    </location>
</feature>
<feature type="region of interest" description="Disordered" evidence="2">
    <location>
        <begin position="1"/>
        <end position="28"/>
    </location>
</feature>
<dbReference type="Proteomes" id="UP000609651">
    <property type="component" value="Unassembled WGS sequence"/>
</dbReference>
<dbReference type="InterPro" id="IPR050810">
    <property type="entry name" value="Bact_Secretion_Sys_Channel"/>
</dbReference>
<reference evidence="4 5" key="1">
    <citation type="journal article" date="2020" name="Syst. Appl. Microbiol.">
        <title>Alienimonas chondri sp. nov., a novel planctomycete isolated from the biofilm of the red alga Chondrus crispus.</title>
        <authorList>
            <person name="Vitorino I."/>
            <person name="Albuquerque L."/>
            <person name="Wiegand S."/>
            <person name="Kallscheuer N."/>
            <person name="da Costa M.S."/>
            <person name="Lobo-da-Cunha A."/>
            <person name="Jogler C."/>
            <person name="Lage O.M."/>
        </authorList>
    </citation>
    <scope>NUCLEOTIDE SEQUENCE [LARGE SCALE GENOMIC DNA]</scope>
    <source>
        <strain evidence="4 5">LzC2</strain>
    </source>
</reference>
<evidence type="ECO:0000313" key="4">
    <source>
        <dbReference type="EMBL" id="NNJ25363.1"/>
    </source>
</evidence>
<accession>A0ABX1VBB0</accession>
<dbReference type="RefSeq" id="WP_171185285.1">
    <property type="nucleotide sequence ID" value="NZ_WTPX01000033.1"/>
</dbReference>
<feature type="region of interest" description="Disordered" evidence="2">
    <location>
        <begin position="567"/>
        <end position="682"/>
    </location>
</feature>
<organism evidence="4 5">
    <name type="scientific">Alienimonas chondri</name>
    <dbReference type="NCBI Taxonomy" id="2681879"/>
    <lineage>
        <taxon>Bacteria</taxon>
        <taxon>Pseudomonadati</taxon>
        <taxon>Planctomycetota</taxon>
        <taxon>Planctomycetia</taxon>
        <taxon>Planctomycetales</taxon>
        <taxon>Planctomycetaceae</taxon>
        <taxon>Alienimonas</taxon>
    </lineage>
</organism>
<dbReference type="InterPro" id="IPR004846">
    <property type="entry name" value="T2SS/T3SS_dom"/>
</dbReference>
<gene>
    <name evidence="4" type="ORF">LzC2_14330</name>
</gene>
<feature type="compositionally biased region" description="Low complexity" evidence="2">
    <location>
        <begin position="81"/>
        <end position="93"/>
    </location>
</feature>
<evidence type="ECO:0000313" key="5">
    <source>
        <dbReference type="Proteomes" id="UP000609651"/>
    </source>
</evidence>
<keyword evidence="5" id="KW-1185">Reference proteome</keyword>
<name>A0ABX1VBB0_9PLAN</name>
<dbReference type="EMBL" id="WTPX01000033">
    <property type="protein sequence ID" value="NNJ25363.1"/>
    <property type="molecule type" value="Genomic_DNA"/>
</dbReference>
<sequence length="744" mass="76470">MIDARNPRPLISGQAAPGLDQTDPGPTRRRTRSVLLRRALGAGALCAVPALGWAQDGAGAANAPRSSATPNEAMSAIETPAAAAPDAEAAAPESVVQLSEPTTRTEIVKTYAKRVLLPPGMKWTDAGGFDENVVTVTADDNTSLRLYAASPGVTQVDLLAVDAEGNPQTFSIEVLVTADARALQAAINRLFPGTAVEVYGLTDTSVVLRGWITRPEQVSQIVAVAGQYFPAENILNQMRVAAPQQVQLNVVFMEVQRSKAQEMGLNLSWFGESGFFSSTVGDVVPLAGIGGVGSGTTGIPLGGSPSLQFPAAAIANPTIAAGVVGASGVFQAFLRALREERLLKVLSEPVQVCSNGRPSYFQAGGEFPIPIPQGLGSVGIEYRPYGVELAAVPIMLGGGRVRLELAASVSDLDFSRGTTISGTTVPGLTQRQTNTQVELEFGKTLMIAGLIQNTQQAATQKTPILGELPWVGAAFRRVKFEEAETELVILVTPHPVAGLNPDDVPCGGPGRFSAAPTSRELFGLGLMEVPGADPCGPNSGPGCPPNVVGPCDTGCAAAPGGFVGPGIPAGGMDSQGFPPAYSDVPPTSSPYPSGVPFNPSGVPLSSPNLSLPQSIPGQPYPGQPSPGESYPSSPSRSSPSLSYPGSTTPSPALPSEPAPAPIPVEKDSGTDREASRFAPALGWNSLRSAMAPASYQTTPGTQAGASNVAPAGYETNEATATGFNRFGLGSFGAGRVTAPTPVRR</sequence>
<feature type="region of interest" description="Disordered" evidence="2">
    <location>
        <begin position="81"/>
        <end position="101"/>
    </location>
</feature>
<dbReference type="Pfam" id="PF00263">
    <property type="entry name" value="Secretin"/>
    <property type="match status" value="1"/>
</dbReference>
<protein>
    <recommendedName>
        <fullName evidence="3">Type II/III secretion system secretin-like domain-containing protein</fullName>
    </recommendedName>
</protein>
<evidence type="ECO:0000256" key="1">
    <source>
        <dbReference type="RuleBase" id="RU004003"/>
    </source>
</evidence>
<dbReference type="PANTHER" id="PTHR30332:SF17">
    <property type="entry name" value="TYPE IV PILIATION SYSTEM PROTEIN DR_0774-RELATED"/>
    <property type="match status" value="1"/>
</dbReference>